<keyword evidence="2" id="KW-1185">Reference proteome</keyword>
<dbReference type="Gene3D" id="3.20.20.370">
    <property type="entry name" value="Glycoside hydrolase/deacetylase"/>
    <property type="match status" value="1"/>
</dbReference>
<dbReference type="SUPFAM" id="SSF88713">
    <property type="entry name" value="Glycoside hydrolase/deacetylase"/>
    <property type="match status" value="1"/>
</dbReference>
<dbReference type="EMBL" id="JAAVJH010000006">
    <property type="protein sequence ID" value="NJR79387.1"/>
    <property type="molecule type" value="Genomic_DNA"/>
</dbReference>
<accession>A0ABX1CSK2</accession>
<sequence>MRFATPAAARVAWPSSFGRRFLVSVDVEEEFDWRKPFSRAARGVTAVAALPAMHARLADAGIGPLYLVDHPVAANPRAIATVAALAGAEIGAQLHPWVNPPDREPAGEGASFVGNLPREVEAAKLDTLIATIESATGAAPRAYRAGRYGLGPASLALLAERGIRVDTSMRARHDYRAAGGADFSHVGNAAFRTREGLLELPLSTVDVGRWRGAGEWLPQAARRVPKGRGLLARAGLHSRVPLTPEGVCAAESVAAVRAAAQDGERLLVLSFHSPSLVPGNTPYVRDDAELARFHAWWDAVLPALARHGFEPASLAEVLVAADEGGMVGPAGLEPAT</sequence>
<dbReference type="InterPro" id="IPR011330">
    <property type="entry name" value="Glyco_hydro/deAcase_b/a-brl"/>
</dbReference>
<evidence type="ECO:0000313" key="1">
    <source>
        <dbReference type="EMBL" id="NJR79387.1"/>
    </source>
</evidence>
<comment type="caution">
    <text evidence="1">The sequence shown here is derived from an EMBL/GenBank/DDBJ whole genome shotgun (WGS) entry which is preliminary data.</text>
</comment>
<evidence type="ECO:0000313" key="2">
    <source>
        <dbReference type="Proteomes" id="UP000732399"/>
    </source>
</evidence>
<proteinExistence type="predicted"/>
<gene>
    <name evidence="1" type="ORF">HBH26_12420</name>
</gene>
<reference evidence="1 2" key="1">
    <citation type="submission" date="2020-03" db="EMBL/GenBank/DDBJ databases">
        <authorList>
            <person name="Wang L."/>
            <person name="He N."/>
            <person name="Li Y."/>
            <person name="Fang Y."/>
            <person name="Zhang F."/>
        </authorList>
    </citation>
    <scope>NUCLEOTIDE SEQUENCE [LARGE SCALE GENOMIC DNA]</scope>
    <source>
        <strain evidence="1 2">36D10-4-7</strain>
    </source>
</reference>
<organism evidence="1 2">
    <name type="scientific">Sphingomonas corticis</name>
    <dbReference type="NCBI Taxonomy" id="2722791"/>
    <lineage>
        <taxon>Bacteria</taxon>
        <taxon>Pseudomonadati</taxon>
        <taxon>Pseudomonadota</taxon>
        <taxon>Alphaproteobacteria</taxon>
        <taxon>Sphingomonadales</taxon>
        <taxon>Sphingomonadaceae</taxon>
        <taxon>Sphingomonas</taxon>
    </lineage>
</organism>
<protein>
    <submittedName>
        <fullName evidence="1">WalW protein</fullName>
    </submittedName>
</protein>
<name>A0ABX1CSK2_9SPHN</name>
<dbReference type="Proteomes" id="UP000732399">
    <property type="component" value="Unassembled WGS sequence"/>
</dbReference>